<accession>A0AA89AIC7</accession>
<dbReference type="GO" id="GO:0005789">
    <property type="term" value="C:endoplasmic reticulum membrane"/>
    <property type="evidence" value="ECO:0007669"/>
    <property type="project" value="UniProtKB-SubCell"/>
</dbReference>
<keyword evidence="2 6" id="KW-0256">Endoplasmic reticulum</keyword>
<feature type="transmembrane region" description="Helical" evidence="6">
    <location>
        <begin position="20"/>
        <end position="40"/>
    </location>
</feature>
<dbReference type="Proteomes" id="UP001188597">
    <property type="component" value="Unassembled WGS sequence"/>
</dbReference>
<name>A0AA89AIC7_9ASTE</name>
<evidence type="ECO:0000313" key="9">
    <source>
        <dbReference type="Proteomes" id="UP001188597"/>
    </source>
</evidence>
<dbReference type="GO" id="GO:0070072">
    <property type="term" value="P:vacuolar proton-transporting V-type ATPase complex assembly"/>
    <property type="evidence" value="ECO:0007669"/>
    <property type="project" value="UniProtKB-UniRule"/>
</dbReference>
<dbReference type="HAMAP" id="MF_03058">
    <property type="entry name" value="VMA21"/>
    <property type="match status" value="1"/>
</dbReference>
<keyword evidence="3 6" id="KW-1133">Transmembrane helix</keyword>
<dbReference type="PANTHER" id="PTHR31792">
    <property type="entry name" value="VACUOLAR ATPASE ASSEMBLY INTEGRAL MEMBRANE PROTEIN VMA21"/>
    <property type="match status" value="1"/>
</dbReference>
<dbReference type="AlphaFoldDB" id="A0AA89AIC7"/>
<dbReference type="PANTHER" id="PTHR31792:SF3">
    <property type="entry name" value="VACUOLAR ATPASE ASSEMBLY INTEGRAL MEMBRANE PROTEIN VMA21"/>
    <property type="match status" value="1"/>
</dbReference>
<comment type="caution">
    <text evidence="6">Lacks conserved residue(s) required for the propagation of feature annotation.</text>
</comment>
<evidence type="ECO:0000256" key="4">
    <source>
        <dbReference type="ARBA" id="ARBA00023136"/>
    </source>
</evidence>
<keyword evidence="5 6" id="KW-0968">Cytoplasmic vesicle</keyword>
<feature type="region of interest" description="Disordered" evidence="7">
    <location>
        <begin position="115"/>
        <end position="151"/>
    </location>
</feature>
<proteinExistence type="inferred from homology"/>
<feature type="transmembrane region" description="Helical" evidence="6">
    <location>
        <begin position="52"/>
        <end position="71"/>
    </location>
</feature>
<evidence type="ECO:0000256" key="3">
    <source>
        <dbReference type="ARBA" id="ARBA00022989"/>
    </source>
</evidence>
<dbReference type="GO" id="GO:0012507">
    <property type="term" value="C:ER to Golgi transport vesicle membrane"/>
    <property type="evidence" value="ECO:0007669"/>
    <property type="project" value="UniProtKB-SubCell"/>
</dbReference>
<comment type="caution">
    <text evidence="8">The sequence shown here is derived from an EMBL/GenBank/DDBJ whole genome shotgun (WGS) entry which is preliminary data.</text>
</comment>
<dbReference type="Pfam" id="PF09446">
    <property type="entry name" value="VMA21"/>
    <property type="match status" value="1"/>
</dbReference>
<evidence type="ECO:0000256" key="1">
    <source>
        <dbReference type="ARBA" id="ARBA00022692"/>
    </source>
</evidence>
<feature type="compositionally biased region" description="Basic and acidic residues" evidence="7">
    <location>
        <begin position="115"/>
        <end position="126"/>
    </location>
</feature>
<organism evidence="8 9">
    <name type="scientific">Escallonia herrerae</name>
    <dbReference type="NCBI Taxonomy" id="1293975"/>
    <lineage>
        <taxon>Eukaryota</taxon>
        <taxon>Viridiplantae</taxon>
        <taxon>Streptophyta</taxon>
        <taxon>Embryophyta</taxon>
        <taxon>Tracheophyta</taxon>
        <taxon>Spermatophyta</taxon>
        <taxon>Magnoliopsida</taxon>
        <taxon>eudicotyledons</taxon>
        <taxon>Gunneridae</taxon>
        <taxon>Pentapetalae</taxon>
        <taxon>asterids</taxon>
        <taxon>campanulids</taxon>
        <taxon>Escalloniales</taxon>
        <taxon>Escalloniaceae</taxon>
        <taxon>Escallonia</taxon>
    </lineage>
</organism>
<comment type="similarity">
    <text evidence="6">Belongs to the VMA21 family.</text>
</comment>
<keyword evidence="1 6" id="KW-0812">Transmembrane</keyword>
<feature type="compositionally biased region" description="Basic and acidic residues" evidence="7">
    <location>
        <begin position="136"/>
        <end position="151"/>
    </location>
</feature>
<gene>
    <name evidence="8" type="ORF">RJ639_019975</name>
</gene>
<dbReference type="GO" id="GO:0033116">
    <property type="term" value="C:endoplasmic reticulum-Golgi intermediate compartment membrane"/>
    <property type="evidence" value="ECO:0007669"/>
    <property type="project" value="UniProtKB-SubCell"/>
</dbReference>
<sequence>MSPTDSSDTKAVKTMTMRGTLTNTLPIIPPCVTTLASTLYRVPLTMAGVIKMFFAASMFMWIAPISILYGFNHNLFPGSMHLSSYSVTLLSGFLAVLSVNVVIALYIFMAMREPSDKHEPDPKFLAEAKASVKQSEPNENKDSSPTREKCE</sequence>
<keyword evidence="4 6" id="KW-0472">Membrane</keyword>
<comment type="function">
    <text evidence="6">Required for the assembly of the V0 complex of the vacuolar ATPase (V-ATPase) in the endoplasmic reticulum.</text>
</comment>
<evidence type="ECO:0000256" key="6">
    <source>
        <dbReference type="HAMAP-Rule" id="MF_03058"/>
    </source>
</evidence>
<dbReference type="InterPro" id="IPR019013">
    <property type="entry name" value="Vma21"/>
</dbReference>
<evidence type="ECO:0000256" key="7">
    <source>
        <dbReference type="SAM" id="MobiDB-lite"/>
    </source>
</evidence>
<evidence type="ECO:0000313" key="8">
    <source>
        <dbReference type="EMBL" id="KAK3002686.1"/>
    </source>
</evidence>
<feature type="transmembrane region" description="Helical" evidence="6">
    <location>
        <begin position="83"/>
        <end position="108"/>
    </location>
</feature>
<comment type="subcellular location">
    <subcellularLocation>
        <location evidence="6">Endoplasmic reticulum membrane</location>
        <topology evidence="6">Multi-pass membrane protein</topology>
    </subcellularLocation>
    <subcellularLocation>
        <location evidence="6">Endoplasmic reticulum-Golgi intermediate compartment membrane</location>
        <topology evidence="6">Multi-pass membrane protein</topology>
    </subcellularLocation>
    <subcellularLocation>
        <location evidence="6">Cytoplasmic vesicle</location>
        <location evidence="6">COPII-coated vesicle membrane</location>
        <topology evidence="6">Multi-pass membrane protein</topology>
    </subcellularLocation>
</comment>
<dbReference type="EMBL" id="JAVXUP010002548">
    <property type="protein sequence ID" value="KAK3002686.1"/>
    <property type="molecule type" value="Genomic_DNA"/>
</dbReference>
<reference evidence="8" key="1">
    <citation type="submission" date="2022-12" db="EMBL/GenBank/DDBJ databases">
        <title>Draft genome assemblies for two species of Escallonia (Escalloniales).</title>
        <authorList>
            <person name="Chanderbali A."/>
            <person name="Dervinis C."/>
            <person name="Anghel I."/>
            <person name="Soltis D."/>
            <person name="Soltis P."/>
            <person name="Zapata F."/>
        </authorList>
    </citation>
    <scope>NUCLEOTIDE SEQUENCE</scope>
    <source>
        <strain evidence="8">UCBG64.0493</strain>
        <tissue evidence="8">Leaf</tissue>
    </source>
</reference>
<evidence type="ECO:0000256" key="2">
    <source>
        <dbReference type="ARBA" id="ARBA00022824"/>
    </source>
</evidence>
<protein>
    <recommendedName>
        <fullName evidence="6">Vacuolar ATPase assembly integral membrane protein VMA21 homolog</fullName>
    </recommendedName>
</protein>
<evidence type="ECO:0000256" key="5">
    <source>
        <dbReference type="ARBA" id="ARBA00023329"/>
    </source>
</evidence>
<keyword evidence="9" id="KW-1185">Reference proteome</keyword>